<dbReference type="GO" id="GO:0006355">
    <property type="term" value="P:regulation of DNA-templated transcription"/>
    <property type="evidence" value="ECO:0007669"/>
    <property type="project" value="InterPro"/>
</dbReference>
<comment type="caution">
    <text evidence="15">The sequence shown here is derived from an EMBL/GenBank/DDBJ whole genome shotgun (WGS) entry which is preliminary data.</text>
</comment>
<evidence type="ECO:0000256" key="11">
    <source>
        <dbReference type="ARBA" id="ARBA00031088"/>
    </source>
</evidence>
<dbReference type="InterPro" id="IPR054728">
    <property type="entry name" value="RsmB-like_ferredoxin"/>
</dbReference>
<proteinExistence type="inferred from homology"/>
<evidence type="ECO:0000256" key="10">
    <source>
        <dbReference type="ARBA" id="ARBA00030399"/>
    </source>
</evidence>
<protein>
    <recommendedName>
        <fullName evidence="3">16S rRNA (cytosine(967)-C(5))-methyltransferase</fullName>
        <ecNumber evidence="3">2.1.1.176</ecNumber>
    </recommendedName>
    <alternativeName>
        <fullName evidence="10">16S rRNA m5C967 methyltransferase</fullName>
    </alternativeName>
    <alternativeName>
        <fullName evidence="11">rRNA (cytosine-C(5)-)-methyltransferase RsmB</fullName>
    </alternativeName>
</protein>
<evidence type="ECO:0000256" key="12">
    <source>
        <dbReference type="ARBA" id="ARBA00047283"/>
    </source>
</evidence>
<evidence type="ECO:0000256" key="3">
    <source>
        <dbReference type="ARBA" id="ARBA00012140"/>
    </source>
</evidence>
<dbReference type="PANTHER" id="PTHR22807:SF53">
    <property type="entry name" value="RIBOSOMAL RNA SMALL SUBUNIT METHYLTRANSFERASE B-RELATED"/>
    <property type="match status" value="1"/>
</dbReference>
<evidence type="ECO:0000313" key="15">
    <source>
        <dbReference type="EMBL" id="MST92230.1"/>
    </source>
</evidence>
<dbReference type="NCBIfam" id="NF011494">
    <property type="entry name" value="PRK14902.1"/>
    <property type="match status" value="1"/>
</dbReference>
<dbReference type="PANTHER" id="PTHR22807">
    <property type="entry name" value="NOP2 YEAST -RELATED NOL1/NOP2/FMU SUN DOMAIN-CONTAINING"/>
    <property type="match status" value="1"/>
</dbReference>
<evidence type="ECO:0000256" key="7">
    <source>
        <dbReference type="ARBA" id="ARBA00022679"/>
    </source>
</evidence>
<dbReference type="Gene3D" id="3.40.50.150">
    <property type="entry name" value="Vaccinia Virus protein VP39"/>
    <property type="match status" value="1"/>
</dbReference>
<keyword evidence="7 13" id="KW-0808">Transferase</keyword>
<evidence type="ECO:0000259" key="14">
    <source>
        <dbReference type="PROSITE" id="PS51686"/>
    </source>
</evidence>
<dbReference type="Pfam" id="PF22458">
    <property type="entry name" value="RsmF-B_ferredox"/>
    <property type="match status" value="1"/>
</dbReference>
<dbReference type="EC" id="2.1.1.176" evidence="3"/>
<feature type="domain" description="SAM-dependent MTase RsmB/NOP-type" evidence="14">
    <location>
        <begin position="166"/>
        <end position="437"/>
    </location>
</feature>
<evidence type="ECO:0000256" key="9">
    <source>
        <dbReference type="ARBA" id="ARBA00022884"/>
    </source>
</evidence>
<dbReference type="RefSeq" id="WP_154522776.1">
    <property type="nucleotide sequence ID" value="NZ_VUNJ01000009.1"/>
</dbReference>
<keyword evidence="4" id="KW-0963">Cytoplasm</keyword>
<dbReference type="AlphaFoldDB" id="A0A6I2U9Y1"/>
<dbReference type="GO" id="GO:0008649">
    <property type="term" value="F:rRNA methyltransferase activity"/>
    <property type="evidence" value="ECO:0007669"/>
    <property type="project" value="InterPro"/>
</dbReference>
<dbReference type="InterPro" id="IPR001678">
    <property type="entry name" value="MeTrfase_RsmB-F_NOP2_dom"/>
</dbReference>
<dbReference type="GO" id="GO:0003723">
    <property type="term" value="F:RNA binding"/>
    <property type="evidence" value="ECO:0007669"/>
    <property type="project" value="UniProtKB-UniRule"/>
</dbReference>
<dbReference type="SUPFAM" id="SSF53335">
    <property type="entry name" value="S-adenosyl-L-methionine-dependent methyltransferases"/>
    <property type="match status" value="1"/>
</dbReference>
<feature type="binding site" evidence="13">
    <location>
        <begin position="255"/>
        <end position="261"/>
    </location>
    <ligand>
        <name>S-adenosyl-L-methionine</name>
        <dbReference type="ChEBI" id="CHEBI:59789"/>
    </ligand>
</feature>
<accession>A0A6I2U9Y1</accession>
<dbReference type="EMBL" id="VUNJ01000009">
    <property type="protein sequence ID" value="MST92230.1"/>
    <property type="molecule type" value="Genomic_DNA"/>
</dbReference>
<dbReference type="InterPro" id="IPR006027">
    <property type="entry name" value="NusB_RsmB_TIM44"/>
</dbReference>
<keyword evidence="5" id="KW-0698">rRNA processing</keyword>
<dbReference type="Gene3D" id="1.10.940.10">
    <property type="entry name" value="NusB-like"/>
    <property type="match status" value="1"/>
</dbReference>
<dbReference type="InterPro" id="IPR004573">
    <property type="entry name" value="rRNA_ssu_MeTfrase_B"/>
</dbReference>
<keyword evidence="6 13" id="KW-0489">Methyltransferase</keyword>
<feature type="binding site" evidence="13">
    <location>
        <position position="279"/>
    </location>
    <ligand>
        <name>S-adenosyl-L-methionine</name>
        <dbReference type="ChEBI" id="CHEBI:59789"/>
    </ligand>
</feature>
<dbReference type="Proteomes" id="UP000431913">
    <property type="component" value="Unassembled WGS sequence"/>
</dbReference>
<dbReference type="SUPFAM" id="SSF48013">
    <property type="entry name" value="NusB-like"/>
    <property type="match status" value="1"/>
</dbReference>
<keyword evidence="9 13" id="KW-0694">RNA-binding</keyword>
<comment type="subcellular location">
    <subcellularLocation>
        <location evidence="2">Cytoplasm</location>
    </subcellularLocation>
</comment>
<evidence type="ECO:0000256" key="1">
    <source>
        <dbReference type="ARBA" id="ARBA00002724"/>
    </source>
</evidence>
<dbReference type="Gene3D" id="3.30.70.1170">
    <property type="entry name" value="Sun protein, domain 3"/>
    <property type="match status" value="1"/>
</dbReference>
<evidence type="ECO:0000256" key="8">
    <source>
        <dbReference type="ARBA" id="ARBA00022691"/>
    </source>
</evidence>
<name>A0A6I2U9Y1_9FIRM</name>
<dbReference type="PRINTS" id="PR02008">
    <property type="entry name" value="RCMTFAMILY"/>
</dbReference>
<dbReference type="InterPro" id="IPR029063">
    <property type="entry name" value="SAM-dependent_MTases_sf"/>
</dbReference>
<feature type="binding site" evidence="13">
    <location>
        <position position="325"/>
    </location>
    <ligand>
        <name>S-adenosyl-L-methionine</name>
        <dbReference type="ChEBI" id="CHEBI:59789"/>
    </ligand>
</feature>
<dbReference type="Pfam" id="PF01189">
    <property type="entry name" value="Methyltr_RsmB-F"/>
    <property type="match status" value="1"/>
</dbReference>
<dbReference type="InterPro" id="IPR023267">
    <property type="entry name" value="RCMT"/>
</dbReference>
<evidence type="ECO:0000256" key="6">
    <source>
        <dbReference type="ARBA" id="ARBA00022603"/>
    </source>
</evidence>
<feature type="binding site" evidence="13">
    <location>
        <position position="306"/>
    </location>
    <ligand>
        <name>S-adenosyl-L-methionine</name>
        <dbReference type="ChEBI" id="CHEBI:59789"/>
    </ligand>
</feature>
<dbReference type="NCBIfam" id="TIGR00563">
    <property type="entry name" value="rsmB"/>
    <property type="match status" value="1"/>
</dbReference>
<dbReference type="InterPro" id="IPR035926">
    <property type="entry name" value="NusB-like_sf"/>
</dbReference>
<comment type="catalytic activity">
    <reaction evidence="12">
        <text>cytidine(967) in 16S rRNA + S-adenosyl-L-methionine = 5-methylcytidine(967) in 16S rRNA + S-adenosyl-L-homocysteine + H(+)</text>
        <dbReference type="Rhea" id="RHEA:42748"/>
        <dbReference type="Rhea" id="RHEA-COMP:10219"/>
        <dbReference type="Rhea" id="RHEA-COMP:10220"/>
        <dbReference type="ChEBI" id="CHEBI:15378"/>
        <dbReference type="ChEBI" id="CHEBI:57856"/>
        <dbReference type="ChEBI" id="CHEBI:59789"/>
        <dbReference type="ChEBI" id="CHEBI:74483"/>
        <dbReference type="ChEBI" id="CHEBI:82748"/>
        <dbReference type="EC" id="2.1.1.176"/>
    </reaction>
</comment>
<reference evidence="15 16" key="1">
    <citation type="submission" date="2019-08" db="EMBL/GenBank/DDBJ databases">
        <title>In-depth cultivation of the pig gut microbiome towards novel bacterial diversity and tailored functional studies.</title>
        <authorList>
            <person name="Wylensek D."/>
            <person name="Hitch T.C.A."/>
            <person name="Clavel T."/>
        </authorList>
    </citation>
    <scope>NUCLEOTIDE SEQUENCE [LARGE SCALE GENOMIC DNA]</scope>
    <source>
        <strain evidence="15 16">WCA3-601-WT-6J</strain>
    </source>
</reference>
<dbReference type="CDD" id="cd02440">
    <property type="entry name" value="AdoMet_MTases"/>
    <property type="match status" value="1"/>
</dbReference>
<dbReference type="GO" id="GO:0005737">
    <property type="term" value="C:cytoplasm"/>
    <property type="evidence" value="ECO:0007669"/>
    <property type="project" value="UniProtKB-SubCell"/>
</dbReference>
<comment type="function">
    <text evidence="1">Specifically methylates the cytosine at position 967 (m5C967) of 16S rRNA.</text>
</comment>
<dbReference type="PROSITE" id="PS51686">
    <property type="entry name" value="SAM_MT_RSMB_NOP"/>
    <property type="match status" value="1"/>
</dbReference>
<keyword evidence="8 13" id="KW-0949">S-adenosyl-L-methionine</keyword>
<dbReference type="Pfam" id="PF01029">
    <property type="entry name" value="NusB"/>
    <property type="match status" value="1"/>
</dbReference>
<evidence type="ECO:0000256" key="13">
    <source>
        <dbReference type="PROSITE-ProRule" id="PRU01023"/>
    </source>
</evidence>
<gene>
    <name evidence="15" type="primary">rsmB</name>
    <name evidence="15" type="ORF">FYJ76_09825</name>
</gene>
<evidence type="ECO:0000256" key="4">
    <source>
        <dbReference type="ARBA" id="ARBA00022490"/>
    </source>
</evidence>
<comment type="similarity">
    <text evidence="13">Belongs to the class I-like SAM-binding methyltransferase superfamily. RsmB/NOP family.</text>
</comment>
<evidence type="ECO:0000256" key="5">
    <source>
        <dbReference type="ARBA" id="ARBA00022552"/>
    </source>
</evidence>
<feature type="active site" description="Nucleophile" evidence="13">
    <location>
        <position position="377"/>
    </location>
</feature>
<organism evidence="15 16">
    <name type="scientific">Ruthenibacterium lactatiformans</name>
    <dbReference type="NCBI Taxonomy" id="1550024"/>
    <lineage>
        <taxon>Bacteria</taxon>
        <taxon>Bacillati</taxon>
        <taxon>Bacillota</taxon>
        <taxon>Clostridia</taxon>
        <taxon>Eubacteriales</taxon>
        <taxon>Oscillospiraceae</taxon>
        <taxon>Ruthenibacterium</taxon>
    </lineage>
</organism>
<evidence type="ECO:0000256" key="2">
    <source>
        <dbReference type="ARBA" id="ARBA00004496"/>
    </source>
</evidence>
<evidence type="ECO:0000313" key="16">
    <source>
        <dbReference type="Proteomes" id="UP000431913"/>
    </source>
</evidence>
<dbReference type="InterPro" id="IPR049560">
    <property type="entry name" value="MeTrfase_RsmB-F_NOP2_cat"/>
</dbReference>
<sequence length="437" mass="47323">MENPRRAAVAALIKQEQDGYANLVLRHALDGFTGTARDRAFLSAVFYGTVERMVTLDHILQKFLQKPLVKLDAAVRAILRSGLYQARYLKSVPVRAAISESVTLTRQMGKSSAAGLVNAVLRRAAAYDLTAEHYSNETERLCVEYSVSPQIAGLLQTRCPDQCEDILKASFTPPPLCVRVNTLQTDIGALEEEFARQGMATRRGAVPDSLYVECRGDVTALKLFKQGLFHVQGEASQLACAALSPRPGDTVLDLCAAPGGKSATLAQYMENKGTLVSCDAAQNRLTLVGGALERLGVACGRVLHNDAAVYNEAFAGAGADAVLCDVPCSGLGVLAKKPDIRQKTLDGLDGLVRLQRAILETAARYVRPGGRLVYSTCTLNPDENAGIVRPFLKEHPEFRTRSVECVLPGTTKDDDFLTLYPFRTGTDGFFIASLERL</sequence>